<evidence type="ECO:0000313" key="2">
    <source>
        <dbReference type="Proteomes" id="UP000077315"/>
    </source>
</evidence>
<dbReference type="GeneID" id="28996209"/>
<name>A0A162UJQ3_PHYB8</name>
<dbReference type="InParanoid" id="A0A162UJQ3"/>
<dbReference type="AlphaFoldDB" id="A0A162UJQ3"/>
<dbReference type="VEuPathDB" id="FungiDB:PHYBLDRAFT_165767"/>
<keyword evidence="2" id="KW-1185">Reference proteome</keyword>
<protein>
    <recommendedName>
        <fullName evidence="3">F-box domain-containing protein</fullName>
    </recommendedName>
</protein>
<reference evidence="2" key="1">
    <citation type="submission" date="2015-06" db="EMBL/GenBank/DDBJ databases">
        <title>Expansion of signal transduction pathways in fungi by whole-genome duplication.</title>
        <authorList>
            <consortium name="DOE Joint Genome Institute"/>
            <person name="Corrochano L.M."/>
            <person name="Kuo A."/>
            <person name="Marcet-Houben M."/>
            <person name="Polaino S."/>
            <person name="Salamov A."/>
            <person name="Villalobos J.M."/>
            <person name="Alvarez M.I."/>
            <person name="Avalos J."/>
            <person name="Benito E.P."/>
            <person name="Benoit I."/>
            <person name="Burger G."/>
            <person name="Camino L.P."/>
            <person name="Canovas D."/>
            <person name="Cerda-Olmedo E."/>
            <person name="Cheng J.-F."/>
            <person name="Dominguez A."/>
            <person name="Elias M."/>
            <person name="Eslava A.P."/>
            <person name="Glaser F."/>
            <person name="Grimwood J."/>
            <person name="Gutierrez G."/>
            <person name="Heitman J."/>
            <person name="Henrissat B."/>
            <person name="Iturriaga E.A."/>
            <person name="Lang B.F."/>
            <person name="Lavin J.L."/>
            <person name="Lee S."/>
            <person name="Li W."/>
            <person name="Lindquist E."/>
            <person name="Lopez-Garcia S."/>
            <person name="Luque E.M."/>
            <person name="Marcos A.T."/>
            <person name="Martin J."/>
            <person name="McCluskey K."/>
            <person name="Medina H.R."/>
            <person name="Miralles-Duran A."/>
            <person name="Miyazaki A."/>
            <person name="Munoz-Torres E."/>
            <person name="Oguiza J.A."/>
            <person name="Ohm R."/>
            <person name="Olmedo M."/>
            <person name="Orejas M."/>
            <person name="Ortiz-Castellanos L."/>
            <person name="Pisabarro A.G."/>
            <person name="Rodriguez-Romero J."/>
            <person name="Ruiz-Herrera J."/>
            <person name="Ruiz-Vazquez R."/>
            <person name="Sanz C."/>
            <person name="Schackwitz W."/>
            <person name="Schmutz J."/>
            <person name="Shahriari M."/>
            <person name="Shelest E."/>
            <person name="Silva-Franco F."/>
            <person name="Soanes D."/>
            <person name="Syed K."/>
            <person name="Tagua V.G."/>
            <person name="Talbot N.J."/>
            <person name="Thon M."/>
            <person name="De vries R.P."/>
            <person name="Wiebenga A."/>
            <person name="Yadav J.S."/>
            <person name="Braun E.L."/>
            <person name="Baker S."/>
            <person name="Garre V."/>
            <person name="Horwitz B."/>
            <person name="Torres-Martinez S."/>
            <person name="Idnurm A."/>
            <person name="Herrera-Estrella A."/>
            <person name="Gabaldon T."/>
            <person name="Grigoriev I.V."/>
        </authorList>
    </citation>
    <scope>NUCLEOTIDE SEQUENCE [LARGE SCALE GENOMIC DNA]</scope>
    <source>
        <strain evidence="2">NRRL 1555(-)</strain>
    </source>
</reference>
<dbReference type="Proteomes" id="UP000077315">
    <property type="component" value="Unassembled WGS sequence"/>
</dbReference>
<organism evidence="1 2">
    <name type="scientific">Phycomyces blakesleeanus (strain ATCC 8743b / DSM 1359 / FGSC 10004 / NBRC 33097 / NRRL 1555)</name>
    <dbReference type="NCBI Taxonomy" id="763407"/>
    <lineage>
        <taxon>Eukaryota</taxon>
        <taxon>Fungi</taxon>
        <taxon>Fungi incertae sedis</taxon>
        <taxon>Mucoromycota</taxon>
        <taxon>Mucoromycotina</taxon>
        <taxon>Mucoromycetes</taxon>
        <taxon>Mucorales</taxon>
        <taxon>Phycomycetaceae</taxon>
        <taxon>Phycomyces</taxon>
    </lineage>
</organism>
<accession>A0A162UJQ3</accession>
<dbReference type="Gene3D" id="3.80.10.10">
    <property type="entry name" value="Ribonuclease Inhibitor"/>
    <property type="match status" value="1"/>
</dbReference>
<dbReference type="OrthoDB" id="10421993at2759"/>
<evidence type="ECO:0008006" key="3">
    <source>
        <dbReference type="Google" id="ProtNLM"/>
    </source>
</evidence>
<dbReference type="InterPro" id="IPR032675">
    <property type="entry name" value="LRR_dom_sf"/>
</dbReference>
<dbReference type="SUPFAM" id="SSF52047">
    <property type="entry name" value="RNI-like"/>
    <property type="match status" value="1"/>
</dbReference>
<gene>
    <name evidence="1" type="ORF">PHYBLDRAFT_165767</name>
</gene>
<evidence type="ECO:0000313" key="1">
    <source>
        <dbReference type="EMBL" id="OAD75783.1"/>
    </source>
</evidence>
<dbReference type="RefSeq" id="XP_018293823.1">
    <property type="nucleotide sequence ID" value="XM_018435303.1"/>
</dbReference>
<dbReference type="EMBL" id="KV440976">
    <property type="protein sequence ID" value="OAD75783.1"/>
    <property type="molecule type" value="Genomic_DNA"/>
</dbReference>
<sequence length="687" mass="79481">MACLGSKSRLGHTKYTISIASYAEDYHELLSLDCDAILLNILLFIGPSYTYRVFLFRLLYLYYQKVTQDLPLKKSQKQGFLIYPPKVLSHAMPSQAKLVAELAQLQTYILIARLLFALVQTTQANMASSAPLVILEQIVNQISWRDKMTCLLVCKGWRSSLLSLFDTHVDIKSVEKWKIFYTSCCDTLQDDYPIGQSIRSIAIRCIVPNEELFHILKLCPRLQSLLINPSEPLHIILSEDRLSLNPNPILPTLKTLYIRTEIKFLDNQDLELIQRQCPCLRALTFVAPRMYFDPISQTNSLESVKKYDSVEYLRFIIEEDTMEDVAQWLKYIGHKYPSIRTLGIENSSCADHRSYPEGCEEAAELLFQQCRLLTTLELKNINWGDIMTRQMDRSKSGIRSIKLDHRDPAMAMINAGSLMSCQFRNLSTVSLSIPFRAYSHDGAHWCFRELKLSHLSLKGYRETSTDRIPDISLSDMPKLESLTIEDAMLVDRSFIHDDYAENSIKKLTLRNLVFERLALESLSRLAQGLTHLTMDRCQLLPETGEYEDDSDDYVWDNGQIKVDLRSQSLFSIDIRNLSSWYSPTKRYAKQAENTTIFQIIQMSKQAANSASLFRIRADGPWYQKRNKRYVCLNEDEVCAVKDRLIPPRRRRPAADPEFDYLNDIQKGFITIYCKSVYYLYIDSQWIL</sequence>
<proteinExistence type="predicted"/>